<evidence type="ECO:0000256" key="2">
    <source>
        <dbReference type="ARBA" id="ARBA00023015"/>
    </source>
</evidence>
<dbReference type="InterPro" id="IPR000551">
    <property type="entry name" value="MerR-type_HTH_dom"/>
</dbReference>
<evidence type="ECO:0000256" key="1">
    <source>
        <dbReference type="ARBA" id="ARBA00022491"/>
    </source>
</evidence>
<accession>A0A7G9GGZ3</accession>
<dbReference type="Pfam" id="PF13411">
    <property type="entry name" value="MerR_1"/>
    <property type="match status" value="1"/>
</dbReference>
<dbReference type="InterPro" id="IPR047057">
    <property type="entry name" value="MerR_fam"/>
</dbReference>
<feature type="domain" description="HTH merR-type" evidence="5">
    <location>
        <begin position="13"/>
        <end position="83"/>
    </location>
</feature>
<dbReference type="KEGG" id="whj:H9Q79_07340"/>
<keyword evidence="3" id="KW-0238">DNA-binding</keyword>
<dbReference type="RefSeq" id="WP_249329544.1">
    <property type="nucleotide sequence ID" value="NZ_CP060635.1"/>
</dbReference>
<dbReference type="SMART" id="SM00422">
    <property type="entry name" value="HTH_MERR"/>
    <property type="match status" value="1"/>
</dbReference>
<dbReference type="PANTHER" id="PTHR30204:SF69">
    <property type="entry name" value="MERR-FAMILY TRANSCRIPTIONAL REGULATOR"/>
    <property type="match status" value="1"/>
</dbReference>
<evidence type="ECO:0000256" key="3">
    <source>
        <dbReference type="ARBA" id="ARBA00023125"/>
    </source>
</evidence>
<evidence type="ECO:0000259" key="5">
    <source>
        <dbReference type="PROSITE" id="PS50937"/>
    </source>
</evidence>
<dbReference type="Proteomes" id="UP000515860">
    <property type="component" value="Chromosome"/>
</dbReference>
<evidence type="ECO:0000256" key="4">
    <source>
        <dbReference type="ARBA" id="ARBA00023163"/>
    </source>
</evidence>
<evidence type="ECO:0000313" key="6">
    <source>
        <dbReference type="EMBL" id="QNM10075.1"/>
    </source>
</evidence>
<dbReference type="Gene3D" id="1.10.1660.10">
    <property type="match status" value="1"/>
</dbReference>
<keyword evidence="4" id="KW-0804">Transcription</keyword>
<dbReference type="SUPFAM" id="SSF46955">
    <property type="entry name" value="Putative DNA-binding domain"/>
    <property type="match status" value="1"/>
</dbReference>
<keyword evidence="7" id="KW-1185">Reference proteome</keyword>
<sequence>MYQDEKNEIKNGLYSIGAISEVTGLSVTAIRYYSEKKLIVPSYIDESTGYRYFSSRHIWKLEVIKMYKQLGFSLSDIQELQETKQLRILEQIIEKSEQSIWEKIEEYNETLENLSWLKDQCSIYQHAKSESGFMIRNIPERRVLYAPSRSETDMWDLAMIHQKKITKELQMQKTIHRCYGYVLKNNFLQQGGLKIEGEYIKLDNYYSCREEELKILPAGNYLCLIKTFVEWNQEDWIQKMSEQIKMLKIEPDIMILEEVSLYLLSLEDTVYELQIRIPE</sequence>
<organism evidence="6 7">
    <name type="scientific">Wansuia hejianensis</name>
    <dbReference type="NCBI Taxonomy" id="2763667"/>
    <lineage>
        <taxon>Bacteria</taxon>
        <taxon>Bacillati</taxon>
        <taxon>Bacillota</taxon>
        <taxon>Clostridia</taxon>
        <taxon>Lachnospirales</taxon>
        <taxon>Lachnospiraceae</taxon>
        <taxon>Wansuia</taxon>
    </lineage>
</organism>
<dbReference type="PROSITE" id="PS50937">
    <property type="entry name" value="HTH_MERR_2"/>
    <property type="match status" value="1"/>
</dbReference>
<dbReference type="PANTHER" id="PTHR30204">
    <property type="entry name" value="REDOX-CYCLING DRUG-SENSING TRANSCRIPTIONAL ACTIVATOR SOXR"/>
    <property type="match status" value="1"/>
</dbReference>
<dbReference type="AlphaFoldDB" id="A0A7G9GGZ3"/>
<reference evidence="6 7" key="1">
    <citation type="submission" date="2020-08" db="EMBL/GenBank/DDBJ databases">
        <authorList>
            <person name="Liu C."/>
            <person name="Sun Q."/>
        </authorList>
    </citation>
    <scope>NUCLEOTIDE SEQUENCE [LARGE SCALE GENOMIC DNA]</scope>
    <source>
        <strain evidence="6 7">NSJ-29</strain>
    </source>
</reference>
<proteinExistence type="predicted"/>
<gene>
    <name evidence="6" type="ORF">H9Q79_07340</name>
</gene>
<keyword evidence="1" id="KW-0678">Repressor</keyword>
<evidence type="ECO:0000313" key="7">
    <source>
        <dbReference type="Proteomes" id="UP000515860"/>
    </source>
</evidence>
<dbReference type="GO" id="GO:0003677">
    <property type="term" value="F:DNA binding"/>
    <property type="evidence" value="ECO:0007669"/>
    <property type="project" value="UniProtKB-KW"/>
</dbReference>
<dbReference type="GO" id="GO:0003700">
    <property type="term" value="F:DNA-binding transcription factor activity"/>
    <property type="evidence" value="ECO:0007669"/>
    <property type="project" value="InterPro"/>
</dbReference>
<keyword evidence="2" id="KW-0805">Transcription regulation</keyword>
<name>A0A7G9GGZ3_9FIRM</name>
<dbReference type="InterPro" id="IPR009061">
    <property type="entry name" value="DNA-bd_dom_put_sf"/>
</dbReference>
<protein>
    <submittedName>
        <fullName evidence="6">MerR family transcriptional regulator</fullName>
    </submittedName>
</protein>
<dbReference type="EMBL" id="CP060635">
    <property type="protein sequence ID" value="QNM10075.1"/>
    <property type="molecule type" value="Genomic_DNA"/>
</dbReference>